<reference evidence="1 2" key="1">
    <citation type="submission" date="2009-04" db="EMBL/GenBank/DDBJ databases">
        <authorList>
            <person name="Qin X."/>
            <person name="Bachman B."/>
            <person name="Battles P."/>
            <person name="Bell A."/>
            <person name="Bess C."/>
            <person name="Bickham C."/>
            <person name="Chaboub L."/>
            <person name="Chen D."/>
            <person name="Coyle M."/>
            <person name="Deiros D.R."/>
            <person name="Dinh H."/>
            <person name="Forbes L."/>
            <person name="Fowler G."/>
            <person name="Francisco L."/>
            <person name="Fu Q."/>
            <person name="Gubbala S."/>
            <person name="Hale W."/>
            <person name="Han Y."/>
            <person name="Hemphill L."/>
            <person name="Highlander S.K."/>
            <person name="Hirani K."/>
            <person name="Hogues M."/>
            <person name="Jackson L."/>
            <person name="Jakkamsetti A."/>
            <person name="Javaid M."/>
            <person name="Jiang H."/>
            <person name="Korchina V."/>
            <person name="Kovar C."/>
            <person name="Lara F."/>
            <person name="Lee S."/>
            <person name="Mata R."/>
            <person name="Mathew T."/>
            <person name="Moen C."/>
            <person name="Morales K."/>
            <person name="Munidasa M."/>
            <person name="Nazareth L."/>
            <person name="Ngo R."/>
            <person name="Nguyen L."/>
            <person name="Okwuonu G."/>
            <person name="Ongeri F."/>
            <person name="Patil S."/>
            <person name="Petrosino J."/>
            <person name="Pham C."/>
            <person name="Pham P."/>
            <person name="Pu L.-L."/>
            <person name="Puazo M."/>
            <person name="Raj R."/>
            <person name="Reid J."/>
            <person name="Rouhana J."/>
            <person name="Saada N."/>
            <person name="Shang Y."/>
            <person name="Simmons D."/>
            <person name="Thornton R."/>
            <person name="Warren J."/>
            <person name="Weissenberger G."/>
            <person name="Zhang J."/>
            <person name="Zhang L."/>
            <person name="Zhou C."/>
            <person name="Zhu D."/>
            <person name="Muzny D."/>
            <person name="Worley K."/>
            <person name="Gibbs R."/>
        </authorList>
    </citation>
    <scope>NUCLEOTIDE SEQUENCE [LARGE SCALE GENOMIC DNA]</scope>
    <source>
        <strain evidence="1 2">ATCC 43531</strain>
    </source>
</reference>
<accession>C4V693</accession>
<dbReference type="HOGENOM" id="CLU_141654_0_0_9"/>
<evidence type="ECO:0008006" key="3">
    <source>
        <dbReference type="Google" id="ProtNLM"/>
    </source>
</evidence>
<dbReference type="RefSeq" id="WP_006691120.1">
    <property type="nucleotide sequence ID" value="NZ_GG694008.1"/>
</dbReference>
<evidence type="ECO:0000313" key="1">
    <source>
        <dbReference type="EMBL" id="EEQ47691.1"/>
    </source>
</evidence>
<proteinExistence type="predicted"/>
<dbReference type="STRING" id="638302.HMPREF0908_1993"/>
<gene>
    <name evidence="1" type="ORF">HMPREF0908_1993</name>
</gene>
<dbReference type="OrthoDB" id="1666600at2"/>
<dbReference type="Proteomes" id="UP000005309">
    <property type="component" value="Unassembled WGS sequence"/>
</dbReference>
<organism evidence="1 2">
    <name type="scientific">Selenomonas flueggei ATCC 43531</name>
    <dbReference type="NCBI Taxonomy" id="638302"/>
    <lineage>
        <taxon>Bacteria</taxon>
        <taxon>Bacillati</taxon>
        <taxon>Bacillota</taxon>
        <taxon>Negativicutes</taxon>
        <taxon>Selenomonadales</taxon>
        <taxon>Selenomonadaceae</taxon>
        <taxon>Selenomonas</taxon>
    </lineage>
</organism>
<protein>
    <recommendedName>
        <fullName evidence="3">Type 4 fimbrial biogenesis protein PilX N-terminal domain-containing protein</fullName>
    </recommendedName>
</protein>
<dbReference type="EMBL" id="ACLA01000033">
    <property type="protein sequence ID" value="EEQ47691.1"/>
    <property type="molecule type" value="Genomic_DNA"/>
</dbReference>
<dbReference type="eggNOG" id="ENOG502ZNMD">
    <property type="taxonomic scope" value="Bacteria"/>
</dbReference>
<evidence type="ECO:0000313" key="2">
    <source>
        <dbReference type="Proteomes" id="UP000005309"/>
    </source>
</evidence>
<comment type="caution">
    <text evidence="1">The sequence shown here is derived from an EMBL/GenBank/DDBJ whole genome shotgun (WGS) entry which is preliminary data.</text>
</comment>
<keyword evidence="2" id="KW-1185">Reference proteome</keyword>
<dbReference type="AlphaFoldDB" id="C4V693"/>
<name>C4V693_9FIRM</name>
<sequence>MDDKNFRYGQDGFASALGLCLLALLLLIAMAAASFTRSGGSIAVEYEHEMQLRLAAESGVLTAAAALEHTAAAYGVLPAGERRNIAVHDVPMASDIGLHVVLEPQTDGTIWVTAAAVDQRHDTYVSDGEGWTRAKIVRALMEKKDGHYVWRRWF</sequence>